<evidence type="ECO:0000256" key="10">
    <source>
        <dbReference type="ARBA" id="ARBA00023295"/>
    </source>
</evidence>
<evidence type="ECO:0000256" key="4">
    <source>
        <dbReference type="ARBA" id="ARBA00007806"/>
    </source>
</evidence>
<keyword evidence="20" id="KW-1185">Reference proteome</keyword>
<evidence type="ECO:0000256" key="9">
    <source>
        <dbReference type="ARBA" id="ARBA00023277"/>
    </source>
</evidence>
<reference evidence="19 20" key="1">
    <citation type="submission" date="2015-09" db="EMBL/GenBank/DDBJ databases">
        <title>Host preference determinants of Valsa canker pathogens revealed by comparative genomics.</title>
        <authorList>
            <person name="Yin Z."/>
            <person name="Huang L."/>
        </authorList>
    </citation>
    <scope>NUCLEOTIDE SEQUENCE [LARGE SCALE GENOMIC DNA]</scope>
    <source>
        <strain evidence="19 20">03-1</strain>
    </source>
</reference>
<comment type="catalytic activity">
    <reaction evidence="1">
        <text>Hydrolysis of terminal, non-reducing beta-D-glucosyl residues with release of beta-D-glucose.</text>
        <dbReference type="EC" id="3.2.1.21"/>
    </reaction>
</comment>
<dbReference type="InterPro" id="IPR013780">
    <property type="entry name" value="Glyco_hydro_b"/>
</dbReference>
<comment type="function">
    <text evidence="13">Glucosidase involved in the degradation of cellulosic biomass. Has both alpha- and beta-glucosidase activity.</text>
</comment>
<dbReference type="GO" id="GO:0004558">
    <property type="term" value="F:alpha-1,4-glucosidase activity"/>
    <property type="evidence" value="ECO:0007669"/>
    <property type="project" value="UniProtKB-EC"/>
</dbReference>
<evidence type="ECO:0000256" key="2">
    <source>
        <dbReference type="ARBA" id="ARBA00001657"/>
    </source>
</evidence>
<feature type="chain" id="PRO_5019387511" description="Alpha/beta-glucosidase agdC" evidence="15">
    <location>
        <begin position="18"/>
        <end position="952"/>
    </location>
</feature>
<dbReference type="Gene3D" id="2.60.40.1760">
    <property type="entry name" value="glycosyl hydrolase (family 31)"/>
    <property type="match status" value="1"/>
</dbReference>
<evidence type="ECO:0008006" key="21">
    <source>
        <dbReference type="Google" id="ProtNLM"/>
    </source>
</evidence>
<dbReference type="GO" id="GO:0000272">
    <property type="term" value="P:polysaccharide catabolic process"/>
    <property type="evidence" value="ECO:0007669"/>
    <property type="project" value="UniProtKB-KW"/>
</dbReference>
<accession>A0A423VU32</accession>
<dbReference type="GO" id="GO:0005576">
    <property type="term" value="C:extracellular region"/>
    <property type="evidence" value="ECO:0007669"/>
    <property type="project" value="UniProtKB-SubCell"/>
</dbReference>
<evidence type="ECO:0000256" key="3">
    <source>
        <dbReference type="ARBA" id="ARBA00004613"/>
    </source>
</evidence>
<comment type="caution">
    <text evidence="19">The sequence shown here is derived from an EMBL/GenBank/DDBJ whole genome shotgun (WGS) entry which is preliminary data.</text>
</comment>
<dbReference type="GO" id="GO:0030246">
    <property type="term" value="F:carbohydrate binding"/>
    <property type="evidence" value="ECO:0007669"/>
    <property type="project" value="InterPro"/>
</dbReference>
<dbReference type="CDD" id="cd06602">
    <property type="entry name" value="GH31_MGAM_SI_GAA"/>
    <property type="match status" value="1"/>
</dbReference>
<evidence type="ECO:0000259" key="16">
    <source>
        <dbReference type="Pfam" id="PF01055"/>
    </source>
</evidence>
<dbReference type="STRING" id="356882.A0A423VU32"/>
<dbReference type="SUPFAM" id="SSF51011">
    <property type="entry name" value="Glycosyl hydrolase domain"/>
    <property type="match status" value="1"/>
</dbReference>
<keyword evidence="9" id="KW-0119">Carbohydrate metabolism</keyword>
<keyword evidence="7 14" id="KW-0378">Hydrolase</keyword>
<evidence type="ECO:0000313" key="20">
    <source>
        <dbReference type="Proteomes" id="UP000283895"/>
    </source>
</evidence>
<evidence type="ECO:0000313" key="19">
    <source>
        <dbReference type="EMBL" id="ROV94562.1"/>
    </source>
</evidence>
<dbReference type="InterPro" id="IPR048395">
    <property type="entry name" value="Glyco_hydro_31_C"/>
</dbReference>
<keyword evidence="11" id="KW-0961">Cell wall biogenesis/degradation</keyword>
<evidence type="ECO:0000256" key="6">
    <source>
        <dbReference type="ARBA" id="ARBA00022729"/>
    </source>
</evidence>
<keyword evidence="12" id="KW-0624">Polysaccharide degradation</keyword>
<feature type="domain" description="Glycoside hydrolase family 31 N-terminal" evidence="17">
    <location>
        <begin position="120"/>
        <end position="226"/>
    </location>
</feature>
<dbReference type="Gene3D" id="2.60.40.1180">
    <property type="entry name" value="Golgi alpha-mannosidase II"/>
    <property type="match status" value="2"/>
</dbReference>
<evidence type="ECO:0000256" key="1">
    <source>
        <dbReference type="ARBA" id="ARBA00000448"/>
    </source>
</evidence>
<dbReference type="AlphaFoldDB" id="A0A423VU32"/>
<keyword evidence="5" id="KW-0964">Secreted</keyword>
<dbReference type="EMBL" id="LKEA01000040">
    <property type="protein sequence ID" value="ROV94562.1"/>
    <property type="molecule type" value="Genomic_DNA"/>
</dbReference>
<evidence type="ECO:0000256" key="14">
    <source>
        <dbReference type="RuleBase" id="RU361185"/>
    </source>
</evidence>
<dbReference type="GO" id="GO:0008422">
    <property type="term" value="F:beta-glucosidase activity"/>
    <property type="evidence" value="ECO:0007669"/>
    <property type="project" value="UniProtKB-EC"/>
</dbReference>
<sequence>MAKPVFLSWLFASLVSAASTLTTRDYHSDDPLLACPGYEASNVKTTPTGLTASLTLAGTACDIYGDDLQDLTLGVTYETDTRLHVKIQDADNSVYQVPESVFPRPTVSNGTTAAALKFDYVVSPFSFKVSRVDTGAVLFDTSAASLVFETQYLRLRTRLPEDPNLYGLGEHSDPFRLNTTDYIRTLWSQDAYGTPTGANLYGNHPVYFEHRGSDGTHGVFLLNSNGMDVFVNSTEDSGQYLEYNTLGGVFDFYFVAGPGPLDVARQYAEIAGLPAMMPYWGLGFHQCRYGYQDVYDVAEAVYNYSQAGIPLETMWTDIDYMDLRKVFSLDPERFPLHMVQELVGHLHANDQQYIVMVDPSTAYQDYAPFNRGVEDNIFLLRANGSIWQGVVWPGVTAFPDWFSQNISTYWNNEFALFFSPETGVDIDALWIDMNEPSNFACNFPCDDPYQQAEVSGNPPDPPALRTWPRPLPGWPCAFQPPGTDCNGTGQVEARKRYGSAVEARSQSIGHPPGLSSDYSALSLRQETGNQLGLQGRDLLYPKYPIHNAAAYLPEWNAAEGGISNHTVNTDVIHQNGLAMYDTHNIYGTMMSSASREAMLARRPGLRPMVITRSTFSGAGAKVGHWLGDNLSDWEHYRLSIRAMMAFASIYQVPMVGSDVCGYGDNTTESLCARWTTLGAFSPFYRNHNGYPPTISQEFYRWDSVAEAARKVIGIRYRMMDYIYTAMYQQSVDGTPLINPMFYLYPDDEATFGLELQYFYGDALLVAPVTEENSTTVDVYLPEDVFYDWYTGVQVMGTGDYISLTDQGLTDIPLYLRGGVIVPLRIESAMTTTELREKDFELVIPLGGNGTASGRLYLDDGVSLEQNGTTLVDFSYTDGKLVATGTFGYSTPVKLSKVTILGYGDVLKRILLEEGLRVKGSDEPVERDEASGAVSFKIDKPLTGGFEVELESS</sequence>
<comment type="similarity">
    <text evidence="4 14">Belongs to the glycosyl hydrolase 31 family.</text>
</comment>
<name>A0A423VU32_9PEZI</name>
<evidence type="ECO:0000256" key="13">
    <source>
        <dbReference type="ARBA" id="ARBA00025512"/>
    </source>
</evidence>
<gene>
    <name evidence="19" type="ORF">VMCG_08149</name>
</gene>
<evidence type="ECO:0000256" key="12">
    <source>
        <dbReference type="ARBA" id="ARBA00023326"/>
    </source>
</evidence>
<dbReference type="Gene3D" id="3.20.20.80">
    <property type="entry name" value="Glycosidases"/>
    <property type="match status" value="2"/>
</dbReference>
<evidence type="ECO:0000259" key="17">
    <source>
        <dbReference type="Pfam" id="PF13802"/>
    </source>
</evidence>
<dbReference type="Pfam" id="PF01055">
    <property type="entry name" value="Glyco_hydro_31_2nd"/>
    <property type="match status" value="1"/>
</dbReference>
<keyword evidence="10 14" id="KW-0326">Glycosidase</keyword>
<comment type="subcellular location">
    <subcellularLocation>
        <location evidence="3">Secreted</location>
    </subcellularLocation>
</comment>
<evidence type="ECO:0000256" key="7">
    <source>
        <dbReference type="ARBA" id="ARBA00022801"/>
    </source>
</evidence>
<dbReference type="CDD" id="cd14752">
    <property type="entry name" value="GH31_N"/>
    <property type="match status" value="1"/>
</dbReference>
<evidence type="ECO:0000256" key="15">
    <source>
        <dbReference type="SAM" id="SignalP"/>
    </source>
</evidence>
<dbReference type="Pfam" id="PF21365">
    <property type="entry name" value="Glyco_hydro_31_3rd"/>
    <property type="match status" value="1"/>
</dbReference>
<feature type="signal peptide" evidence="15">
    <location>
        <begin position="1"/>
        <end position="17"/>
    </location>
</feature>
<dbReference type="InterPro" id="IPR011013">
    <property type="entry name" value="Gal_mutarotase_sf_dom"/>
</dbReference>
<feature type="domain" description="Glycosyl hydrolase family 31 C-terminal" evidence="18">
    <location>
        <begin position="733"/>
        <end position="821"/>
    </location>
</feature>
<dbReference type="GO" id="GO:0071555">
    <property type="term" value="P:cell wall organization"/>
    <property type="evidence" value="ECO:0007669"/>
    <property type="project" value="UniProtKB-KW"/>
</dbReference>
<evidence type="ECO:0000256" key="11">
    <source>
        <dbReference type="ARBA" id="ARBA00023316"/>
    </source>
</evidence>
<keyword evidence="6 15" id="KW-0732">Signal</keyword>
<evidence type="ECO:0000256" key="8">
    <source>
        <dbReference type="ARBA" id="ARBA00023180"/>
    </source>
</evidence>
<dbReference type="InterPro" id="IPR017853">
    <property type="entry name" value="GH"/>
</dbReference>
<evidence type="ECO:0000256" key="5">
    <source>
        <dbReference type="ARBA" id="ARBA00022525"/>
    </source>
</evidence>
<organism evidence="19 20">
    <name type="scientific">Cytospora schulzeri</name>
    <dbReference type="NCBI Taxonomy" id="448051"/>
    <lineage>
        <taxon>Eukaryota</taxon>
        <taxon>Fungi</taxon>
        <taxon>Dikarya</taxon>
        <taxon>Ascomycota</taxon>
        <taxon>Pezizomycotina</taxon>
        <taxon>Sordariomycetes</taxon>
        <taxon>Sordariomycetidae</taxon>
        <taxon>Diaporthales</taxon>
        <taxon>Cytosporaceae</taxon>
        <taxon>Cytospora</taxon>
    </lineage>
</organism>
<dbReference type="PANTHER" id="PTHR22762">
    <property type="entry name" value="ALPHA-GLUCOSIDASE"/>
    <property type="match status" value="1"/>
</dbReference>
<dbReference type="InterPro" id="IPR000322">
    <property type="entry name" value="Glyco_hydro_31_TIM"/>
</dbReference>
<dbReference type="SUPFAM" id="SSF51445">
    <property type="entry name" value="(Trans)glycosidases"/>
    <property type="match status" value="1"/>
</dbReference>
<proteinExistence type="inferred from homology"/>
<dbReference type="OrthoDB" id="5839090at2759"/>
<dbReference type="PANTHER" id="PTHR22762:SF67">
    <property type="entry name" value="ALPHA_BETA-GLUCOSIDASE AGDC-RELATED"/>
    <property type="match status" value="1"/>
</dbReference>
<dbReference type="SUPFAM" id="SSF74650">
    <property type="entry name" value="Galactose mutarotase-like"/>
    <property type="match status" value="1"/>
</dbReference>
<dbReference type="Proteomes" id="UP000283895">
    <property type="component" value="Unassembled WGS sequence"/>
</dbReference>
<comment type="catalytic activity">
    <reaction evidence="2">
        <text>Hydrolysis of terminal, non-reducing (1-&gt;4)-linked alpha-D-glucose residues with release of alpha-D-glucose.</text>
        <dbReference type="EC" id="3.2.1.20"/>
    </reaction>
</comment>
<keyword evidence="8" id="KW-0325">Glycoprotein</keyword>
<feature type="domain" description="Glycoside hydrolase family 31 TIM barrel" evidence="16">
    <location>
        <begin position="274"/>
        <end position="725"/>
    </location>
</feature>
<protein>
    <recommendedName>
        <fullName evidence="21">Alpha/beta-glucosidase agdC</fullName>
    </recommendedName>
</protein>
<evidence type="ECO:0000259" key="18">
    <source>
        <dbReference type="Pfam" id="PF21365"/>
    </source>
</evidence>
<dbReference type="InterPro" id="IPR025887">
    <property type="entry name" value="Glyco_hydro_31_N_dom"/>
</dbReference>
<dbReference type="Pfam" id="PF13802">
    <property type="entry name" value="Gal_mutarotas_2"/>
    <property type="match status" value="1"/>
</dbReference>